<dbReference type="Gene3D" id="1.20.120.450">
    <property type="entry name" value="dinb family like domain"/>
    <property type="match status" value="1"/>
</dbReference>
<evidence type="ECO:0000313" key="4">
    <source>
        <dbReference type="Proteomes" id="UP000572635"/>
    </source>
</evidence>
<proteinExistence type="predicted"/>
<dbReference type="NCBIfam" id="TIGR03083">
    <property type="entry name" value="maleylpyruvate isomerase family mycothiol-dependent enzyme"/>
    <property type="match status" value="1"/>
</dbReference>
<dbReference type="NCBIfam" id="TIGR03086">
    <property type="entry name" value="TIGR03086 family metal-binding protein"/>
    <property type="match status" value="1"/>
</dbReference>
<feature type="region of interest" description="Disordered" evidence="1">
    <location>
        <begin position="172"/>
        <end position="193"/>
    </location>
</feature>
<dbReference type="SUPFAM" id="SSF109854">
    <property type="entry name" value="DinB/YfiT-like putative metalloenzymes"/>
    <property type="match status" value="1"/>
</dbReference>
<gene>
    <name evidence="3" type="ORF">HDA36_000701</name>
</gene>
<dbReference type="RefSeq" id="WP_184388631.1">
    <property type="nucleotide sequence ID" value="NZ_BAAAJD010000162.1"/>
</dbReference>
<reference evidence="3 4" key="1">
    <citation type="submission" date="2020-08" db="EMBL/GenBank/DDBJ databases">
        <title>Sequencing the genomes of 1000 actinobacteria strains.</title>
        <authorList>
            <person name="Klenk H.-P."/>
        </authorList>
    </citation>
    <scope>NUCLEOTIDE SEQUENCE [LARGE SCALE GENOMIC DNA]</scope>
    <source>
        <strain evidence="3 4">DSM 44551</strain>
    </source>
</reference>
<dbReference type="InterPro" id="IPR024344">
    <property type="entry name" value="MDMPI_metal-binding"/>
</dbReference>
<evidence type="ECO:0000313" key="3">
    <source>
        <dbReference type="EMBL" id="MBB5430617.1"/>
    </source>
</evidence>
<dbReference type="GO" id="GO:0046872">
    <property type="term" value="F:metal ion binding"/>
    <property type="evidence" value="ECO:0007669"/>
    <property type="project" value="InterPro"/>
</dbReference>
<dbReference type="InterPro" id="IPR034660">
    <property type="entry name" value="DinB/YfiT-like"/>
</dbReference>
<sequence length="193" mass="20588">MPGQLDLHATAMAEFDRRVHLIDDADWGRPTPCEEWDVRALLAHLVSEQLWVPHLLGGGTIAGAQGRFDGDVLGADPAAAWEEASRAARTAWLEAGAPERTVHLSFGDAPGSLYLWQMTFDLAVHAWDLARGIGADDALDPGLVRALVDSERFEEEIGAVQAGGGAGIFAPERPVPADAGPQQILLARTGRTP</sequence>
<dbReference type="InterPro" id="IPR017520">
    <property type="entry name" value="CHP03086"/>
</dbReference>
<organism evidence="3 4">
    <name type="scientific">Nocardiopsis composta</name>
    <dbReference type="NCBI Taxonomy" id="157465"/>
    <lineage>
        <taxon>Bacteria</taxon>
        <taxon>Bacillati</taxon>
        <taxon>Actinomycetota</taxon>
        <taxon>Actinomycetes</taxon>
        <taxon>Streptosporangiales</taxon>
        <taxon>Nocardiopsidaceae</taxon>
        <taxon>Nocardiopsis</taxon>
    </lineage>
</organism>
<name>A0A7W8VBX8_9ACTN</name>
<evidence type="ECO:0000256" key="1">
    <source>
        <dbReference type="SAM" id="MobiDB-lite"/>
    </source>
</evidence>
<comment type="caution">
    <text evidence="3">The sequence shown here is derived from an EMBL/GenBank/DDBJ whole genome shotgun (WGS) entry which is preliminary data.</text>
</comment>
<evidence type="ECO:0000259" key="2">
    <source>
        <dbReference type="Pfam" id="PF11716"/>
    </source>
</evidence>
<dbReference type="AlphaFoldDB" id="A0A7W8VBX8"/>
<accession>A0A7W8VBX8</accession>
<keyword evidence="4" id="KW-1185">Reference proteome</keyword>
<dbReference type="InterPro" id="IPR017517">
    <property type="entry name" value="Maleyloyr_isom"/>
</dbReference>
<dbReference type="Proteomes" id="UP000572635">
    <property type="component" value="Unassembled WGS sequence"/>
</dbReference>
<feature type="domain" description="Mycothiol-dependent maleylpyruvate isomerase metal-binding" evidence="2">
    <location>
        <begin position="10"/>
        <end position="130"/>
    </location>
</feature>
<protein>
    <submittedName>
        <fullName evidence="3">Uncharacterized protein (TIGR03086 family)</fullName>
    </submittedName>
</protein>
<dbReference type="EMBL" id="JACHDB010000001">
    <property type="protein sequence ID" value="MBB5430617.1"/>
    <property type="molecule type" value="Genomic_DNA"/>
</dbReference>
<dbReference type="Pfam" id="PF11716">
    <property type="entry name" value="MDMPI_N"/>
    <property type="match status" value="1"/>
</dbReference>